<comment type="caution">
    <text evidence="1">The sequence shown here is derived from an EMBL/GenBank/DDBJ whole genome shotgun (WGS) entry which is preliminary data.</text>
</comment>
<reference evidence="1" key="1">
    <citation type="submission" date="2022-06" db="EMBL/GenBank/DDBJ databases">
        <authorList>
            <person name="Legras J.-L."/>
            <person name="Devillers H."/>
            <person name="Grondin C."/>
        </authorList>
    </citation>
    <scope>NUCLEOTIDE SEQUENCE</scope>
    <source>
        <strain evidence="1">CLIB 1444</strain>
    </source>
</reference>
<organism evidence="1 2">
    <name type="scientific">[Candida] jaroonii</name>
    <dbReference type="NCBI Taxonomy" id="467808"/>
    <lineage>
        <taxon>Eukaryota</taxon>
        <taxon>Fungi</taxon>
        <taxon>Dikarya</taxon>
        <taxon>Ascomycota</taxon>
        <taxon>Saccharomycotina</taxon>
        <taxon>Pichiomycetes</taxon>
        <taxon>Debaryomycetaceae</taxon>
        <taxon>Yamadazyma</taxon>
    </lineage>
</organism>
<proteinExistence type="predicted"/>
<evidence type="ECO:0000313" key="2">
    <source>
        <dbReference type="Proteomes" id="UP001152531"/>
    </source>
</evidence>
<keyword evidence="2" id="KW-1185">Reference proteome</keyword>
<name>A0ACA9Y183_9ASCO</name>
<protein>
    <submittedName>
        <fullName evidence="1">Autophagy protein 16</fullName>
    </submittedName>
</protein>
<evidence type="ECO:0000313" key="1">
    <source>
        <dbReference type="EMBL" id="CAH6718714.1"/>
    </source>
</evidence>
<dbReference type="Proteomes" id="UP001152531">
    <property type="component" value="Unassembled WGS sequence"/>
</dbReference>
<accession>A0ACA9Y183</accession>
<sequence length="140" mass="16301">MKLSMAKFDDDLEKLEESKPSVIDNDKLIDRINQLQIKIDSLQDQLQQKTKANKQLEKDNGQLKTKIGNLNFEIIEKNKAIETINDELLSCNIQNNVLINKVDDLTKENDKLVERWMQRVSQDAEKLNDVNEFLQNANMK</sequence>
<gene>
    <name evidence="1" type="ORF">CLIB1444_01S12904</name>
</gene>
<dbReference type="EMBL" id="CALSDN010000001">
    <property type="protein sequence ID" value="CAH6718714.1"/>
    <property type="molecule type" value="Genomic_DNA"/>
</dbReference>